<dbReference type="Proteomes" id="UP000309117">
    <property type="component" value="Unassembled WGS sequence"/>
</dbReference>
<feature type="transmembrane region" description="Helical" evidence="1">
    <location>
        <begin position="77"/>
        <end position="95"/>
    </location>
</feature>
<dbReference type="EMBL" id="SRYV01000009">
    <property type="protein sequence ID" value="TGY15321.1"/>
    <property type="molecule type" value="Genomic_DNA"/>
</dbReference>
<dbReference type="RefSeq" id="WP_004044861.1">
    <property type="nucleotide sequence ID" value="NZ_AQFR02000003.1"/>
</dbReference>
<dbReference type="AlphaFoldDB" id="A0A4S2BL55"/>
<protein>
    <submittedName>
        <fullName evidence="2">SdpI family protein</fullName>
    </submittedName>
</protein>
<dbReference type="Pfam" id="PF13630">
    <property type="entry name" value="SdpI"/>
    <property type="match status" value="1"/>
</dbReference>
<proteinExistence type="predicted"/>
<evidence type="ECO:0000256" key="1">
    <source>
        <dbReference type="SAM" id="Phobius"/>
    </source>
</evidence>
<reference evidence="2 3" key="1">
    <citation type="submission" date="2019-04" db="EMBL/GenBank/DDBJ databases">
        <title>Microbes associate with the intestines of laboratory mice.</title>
        <authorList>
            <person name="Navarre W."/>
            <person name="Wong E."/>
            <person name="Huang K."/>
            <person name="Tropini C."/>
            <person name="Ng K."/>
            <person name="Yu B."/>
        </authorList>
    </citation>
    <scope>NUCLEOTIDE SEQUENCE [LARGE SCALE GENOMIC DNA]</scope>
    <source>
        <strain evidence="2 3">NM61_E11</strain>
    </source>
</reference>
<keyword evidence="1" id="KW-1133">Transmembrane helix</keyword>
<evidence type="ECO:0000313" key="2">
    <source>
        <dbReference type="EMBL" id="TGY15321.1"/>
    </source>
</evidence>
<name>A0A4S2BL55_9LACO</name>
<sequence length="130" mass="15356">MIYVACGSVMMVIGILWLISPAKKPNRIYGYLSYLAQVNKDSFKFAQKRASLYLLLFGFIQVLLGVCIHLLNWDHYFLIWLLTFYIFILLPIVWTEKSLKSFLQKRGELPRDYVDPDKVKKTRTKGFRDR</sequence>
<accession>A0A4S2BL55</accession>
<comment type="caution">
    <text evidence="2">The sequence shown here is derived from an EMBL/GenBank/DDBJ whole genome shotgun (WGS) entry which is preliminary data.</text>
</comment>
<keyword evidence="1" id="KW-0812">Transmembrane</keyword>
<gene>
    <name evidence="2" type="ORF">E5351_05800</name>
</gene>
<dbReference type="InterPro" id="IPR025962">
    <property type="entry name" value="SdpI/YhfL"/>
</dbReference>
<feature type="transmembrane region" description="Helical" evidence="1">
    <location>
        <begin position="50"/>
        <end position="71"/>
    </location>
</feature>
<organism evidence="2 3">
    <name type="scientific">Lactobacillus intestinalis</name>
    <dbReference type="NCBI Taxonomy" id="151781"/>
    <lineage>
        <taxon>Bacteria</taxon>
        <taxon>Bacillati</taxon>
        <taxon>Bacillota</taxon>
        <taxon>Bacilli</taxon>
        <taxon>Lactobacillales</taxon>
        <taxon>Lactobacillaceae</taxon>
        <taxon>Lactobacillus</taxon>
    </lineage>
</organism>
<keyword evidence="1" id="KW-0472">Membrane</keyword>
<evidence type="ECO:0000313" key="3">
    <source>
        <dbReference type="Proteomes" id="UP000309117"/>
    </source>
</evidence>